<dbReference type="PANTHER" id="PTHR33395">
    <property type="entry name" value="TRANSCRIPTASE, PUTATIVE-RELATED-RELATED"/>
    <property type="match status" value="1"/>
</dbReference>
<dbReference type="OrthoDB" id="10067229at2759"/>
<keyword evidence="2" id="KW-1185">Reference proteome</keyword>
<dbReference type="AlphaFoldDB" id="A0A8K1GHF4"/>
<protein>
    <submittedName>
        <fullName evidence="1">Uncharacterized protein</fullName>
    </submittedName>
</protein>
<evidence type="ECO:0000313" key="1">
    <source>
        <dbReference type="EMBL" id="TRZ18900.1"/>
    </source>
</evidence>
<name>A0A8K1GHF4_9PASS</name>
<dbReference type="PANTHER" id="PTHR33395:SF22">
    <property type="entry name" value="REVERSE TRANSCRIPTASE DOMAIN-CONTAINING PROTEIN"/>
    <property type="match status" value="1"/>
</dbReference>
<accession>A0A8K1GHF4</accession>
<evidence type="ECO:0000313" key="2">
    <source>
        <dbReference type="Proteomes" id="UP000796761"/>
    </source>
</evidence>
<organism evidence="1 2">
    <name type="scientific">Zosterops borbonicus</name>
    <dbReference type="NCBI Taxonomy" id="364589"/>
    <lineage>
        <taxon>Eukaryota</taxon>
        <taxon>Metazoa</taxon>
        <taxon>Chordata</taxon>
        <taxon>Craniata</taxon>
        <taxon>Vertebrata</taxon>
        <taxon>Euteleostomi</taxon>
        <taxon>Archelosauria</taxon>
        <taxon>Archosauria</taxon>
        <taxon>Dinosauria</taxon>
        <taxon>Saurischia</taxon>
        <taxon>Theropoda</taxon>
        <taxon>Coelurosauria</taxon>
        <taxon>Aves</taxon>
        <taxon>Neognathae</taxon>
        <taxon>Neoaves</taxon>
        <taxon>Telluraves</taxon>
        <taxon>Australaves</taxon>
        <taxon>Passeriformes</taxon>
        <taxon>Sylvioidea</taxon>
        <taxon>Zosteropidae</taxon>
        <taxon>Zosterops</taxon>
    </lineage>
</organism>
<dbReference type="EMBL" id="SWJQ01000203">
    <property type="protein sequence ID" value="TRZ18900.1"/>
    <property type="molecule type" value="Genomic_DNA"/>
</dbReference>
<comment type="caution">
    <text evidence="1">The sequence shown here is derived from an EMBL/GenBank/DDBJ whole genome shotgun (WGS) entry which is preliminary data.</text>
</comment>
<reference evidence="1" key="1">
    <citation type="submission" date="2019-04" db="EMBL/GenBank/DDBJ databases">
        <title>Genome assembly of Zosterops borbonicus 15179.</title>
        <authorList>
            <person name="Leroy T."/>
            <person name="Anselmetti Y."/>
            <person name="Tilak M.-K."/>
            <person name="Nabholz B."/>
        </authorList>
    </citation>
    <scope>NUCLEOTIDE SEQUENCE</scope>
    <source>
        <strain evidence="1">HGM_15179</strain>
        <tissue evidence="1">Muscle</tissue>
    </source>
</reference>
<sequence>MGQNLLGEIEVWEKKGSHEQSEDERLSWPQWSQSIQLLSGGKVPSKASALSMRTNFRLLRTLDENGHLTNSDIDKVEVFNAFFVSIFNMSEEPRGSQGLKDHDCENLQLPVKPEIVQDLLLQLDPYKSMGPNGIHTRILRVLTDVISKTLLLVLEQSWESREIPADWS</sequence>
<dbReference type="Proteomes" id="UP000796761">
    <property type="component" value="Unassembled WGS sequence"/>
</dbReference>
<gene>
    <name evidence="1" type="ORF">HGM15179_008194</name>
</gene>
<proteinExistence type="predicted"/>